<evidence type="ECO:0000256" key="1">
    <source>
        <dbReference type="ARBA" id="ARBA00023015"/>
    </source>
</evidence>
<evidence type="ECO:0000256" key="4">
    <source>
        <dbReference type="ARBA" id="ARBA00023163"/>
    </source>
</evidence>
<dbReference type="InterPro" id="IPR013325">
    <property type="entry name" value="RNA_pol_sigma_r2"/>
</dbReference>
<reference evidence="7 8" key="1">
    <citation type="submission" date="2020-06" db="EMBL/GenBank/DDBJ databases">
        <title>Genome mining for natural products.</title>
        <authorList>
            <person name="Zhang B."/>
            <person name="Shi J."/>
            <person name="Ge H."/>
        </authorList>
    </citation>
    <scope>NUCLEOTIDE SEQUENCE [LARGE SCALE GENOMIC DNA]</scope>
    <source>
        <strain evidence="7 8">NA02069</strain>
    </source>
</reference>
<gene>
    <name evidence="7" type="ORF">HUT05_45230</name>
</gene>
<evidence type="ECO:0000256" key="5">
    <source>
        <dbReference type="SAM" id="MobiDB-lite"/>
    </source>
</evidence>
<sequence length="635" mass="68946">MALNDAQRSLVQQFMRGDQEVRTRVVDQLDGPDRADRLEAERVLVACVRQGDWLAWNTLLRHFGNGLMSVAWQRLGRRQPAEDVVVEAFYELAMTGKEIESVRGWLRTYVDRRAVSAYRRTWREVWAADPHELMAVPPGSFTEPADGELAARRTWQDVKRLLTPEEQLLITRLADGASASDEAAGLGVSVHAYEKRRQRACRRARAVLRVLRMWPQERRCADLERIFTEAEKRAVTKQEWLTQSVVDKVTLHLEKEGRSRCRHCERQEEQHASLRLPYEGLVIFAPSPELRERMQQVCAEVRLGHQKKMQTRQNTDASAGGARRTVTRRYTPPPSRGPFTGGPRAVPRRRPARRVAKAAGAALLASLITVVLTDQSGAGISLPSLRQVPGVGAFAGQGGHEQADGDDLGGDSNGTAAEGGNADRAKGDADSGRDRGQDGSAGGGNDRREDSDRSSSDTGSGRHGDGGDGDSDDSSDENGGDGISGDEDGGEGEIRLEEGEVVAPQEDITGPSVSLAGISASAVGQEVVDHHGSLMQTCGPGGTPTTYSVWVAASDPSGVYRLLLSIEHPTDGTYESSTGVADGDAVRFDIPAYRTGPKALETVQLRLTAWAKDMNGNRTDADLGTLPLYECGEPD</sequence>
<feature type="compositionally biased region" description="Basic and acidic residues" evidence="5">
    <location>
        <begin position="421"/>
        <end position="437"/>
    </location>
</feature>
<accession>A0A7H8TKQ9</accession>
<dbReference type="SUPFAM" id="SSF88946">
    <property type="entry name" value="Sigma2 domain of RNA polymerase sigma factors"/>
    <property type="match status" value="1"/>
</dbReference>
<dbReference type="Gene3D" id="1.10.1740.10">
    <property type="match status" value="1"/>
</dbReference>
<dbReference type="GO" id="GO:0016987">
    <property type="term" value="F:sigma factor activity"/>
    <property type="evidence" value="ECO:0007669"/>
    <property type="project" value="UniProtKB-KW"/>
</dbReference>
<feature type="compositionally biased region" description="Basic and acidic residues" evidence="5">
    <location>
        <begin position="445"/>
        <end position="466"/>
    </location>
</feature>
<dbReference type="RefSeq" id="WP_176578534.1">
    <property type="nucleotide sequence ID" value="NZ_CBDRGH010000013.1"/>
</dbReference>
<evidence type="ECO:0000259" key="6">
    <source>
        <dbReference type="Pfam" id="PF04542"/>
    </source>
</evidence>
<evidence type="ECO:0000313" key="7">
    <source>
        <dbReference type="EMBL" id="QKZ23934.1"/>
    </source>
</evidence>
<dbReference type="InterPro" id="IPR007627">
    <property type="entry name" value="RNA_pol_sigma70_r2"/>
</dbReference>
<dbReference type="Pfam" id="PF04542">
    <property type="entry name" value="Sigma70_r2"/>
    <property type="match status" value="1"/>
</dbReference>
<feature type="domain" description="RNA polymerase sigma-70 region 2" evidence="6">
    <location>
        <begin position="60"/>
        <end position="123"/>
    </location>
</feature>
<dbReference type="Proteomes" id="UP000509418">
    <property type="component" value="Chromosome"/>
</dbReference>
<keyword evidence="8" id="KW-1185">Reference proteome</keyword>
<organism evidence="7 8">
    <name type="scientific">Streptomyces chartreusis</name>
    <dbReference type="NCBI Taxonomy" id="1969"/>
    <lineage>
        <taxon>Bacteria</taxon>
        <taxon>Bacillati</taxon>
        <taxon>Actinomycetota</taxon>
        <taxon>Actinomycetes</taxon>
        <taxon>Kitasatosporales</taxon>
        <taxon>Streptomycetaceae</taxon>
        <taxon>Streptomyces</taxon>
    </lineage>
</organism>
<dbReference type="GO" id="GO:0006352">
    <property type="term" value="P:DNA-templated transcription initiation"/>
    <property type="evidence" value="ECO:0007669"/>
    <property type="project" value="InterPro"/>
</dbReference>
<feature type="region of interest" description="Disordered" evidence="5">
    <location>
        <begin position="393"/>
        <end position="491"/>
    </location>
</feature>
<name>A0A7H8TKQ9_STRCX</name>
<feature type="compositionally biased region" description="Acidic residues" evidence="5">
    <location>
        <begin position="467"/>
        <end position="491"/>
    </location>
</feature>
<dbReference type="EMBL" id="CP056041">
    <property type="protein sequence ID" value="QKZ23934.1"/>
    <property type="molecule type" value="Genomic_DNA"/>
</dbReference>
<feature type="region of interest" description="Disordered" evidence="5">
    <location>
        <begin position="308"/>
        <end position="352"/>
    </location>
</feature>
<evidence type="ECO:0000313" key="8">
    <source>
        <dbReference type="Proteomes" id="UP000509418"/>
    </source>
</evidence>
<evidence type="ECO:0000256" key="3">
    <source>
        <dbReference type="ARBA" id="ARBA00023125"/>
    </source>
</evidence>
<dbReference type="AlphaFoldDB" id="A0A7H8TKQ9"/>
<keyword evidence="4" id="KW-0804">Transcription</keyword>
<dbReference type="PANTHER" id="PTHR43133">
    <property type="entry name" value="RNA POLYMERASE ECF-TYPE SIGMA FACTO"/>
    <property type="match status" value="1"/>
</dbReference>
<proteinExistence type="predicted"/>
<dbReference type="GO" id="GO:0003677">
    <property type="term" value="F:DNA binding"/>
    <property type="evidence" value="ECO:0007669"/>
    <property type="project" value="UniProtKB-KW"/>
</dbReference>
<keyword evidence="2" id="KW-0731">Sigma factor</keyword>
<keyword evidence="1" id="KW-0805">Transcription regulation</keyword>
<protein>
    <recommendedName>
        <fullName evidence="6">RNA polymerase sigma-70 region 2 domain-containing protein</fullName>
    </recommendedName>
</protein>
<dbReference type="InterPro" id="IPR039425">
    <property type="entry name" value="RNA_pol_sigma-70-like"/>
</dbReference>
<dbReference type="PANTHER" id="PTHR43133:SF8">
    <property type="entry name" value="RNA POLYMERASE SIGMA FACTOR HI_1459-RELATED"/>
    <property type="match status" value="1"/>
</dbReference>
<keyword evidence="3" id="KW-0238">DNA-binding</keyword>
<evidence type="ECO:0000256" key="2">
    <source>
        <dbReference type="ARBA" id="ARBA00023082"/>
    </source>
</evidence>